<accession>A0AAN8MVI5</accession>
<protein>
    <submittedName>
        <fullName evidence="2">Uncharacterized protein</fullName>
    </submittedName>
</protein>
<gene>
    <name evidence="2" type="ORF">TWF718_009481</name>
</gene>
<feature type="compositionally biased region" description="Basic residues" evidence="1">
    <location>
        <begin position="100"/>
        <end position="110"/>
    </location>
</feature>
<feature type="region of interest" description="Disordered" evidence="1">
    <location>
        <begin position="88"/>
        <end position="110"/>
    </location>
</feature>
<feature type="compositionally biased region" description="Basic and acidic residues" evidence="1">
    <location>
        <begin position="46"/>
        <end position="62"/>
    </location>
</feature>
<reference evidence="2 3" key="1">
    <citation type="submission" date="2019-10" db="EMBL/GenBank/DDBJ databases">
        <authorList>
            <person name="Palmer J.M."/>
        </authorList>
    </citation>
    <scope>NUCLEOTIDE SEQUENCE [LARGE SCALE GENOMIC DNA]</scope>
    <source>
        <strain evidence="2 3">TWF718</strain>
    </source>
</reference>
<name>A0AAN8MVI5_9PEZI</name>
<dbReference type="EMBL" id="JAVHNR010000007">
    <property type="protein sequence ID" value="KAK6336689.1"/>
    <property type="molecule type" value="Genomic_DNA"/>
</dbReference>
<comment type="caution">
    <text evidence="2">The sequence shown here is derived from an EMBL/GenBank/DDBJ whole genome shotgun (WGS) entry which is preliminary data.</text>
</comment>
<dbReference type="AlphaFoldDB" id="A0AAN8MVI5"/>
<evidence type="ECO:0000313" key="2">
    <source>
        <dbReference type="EMBL" id="KAK6336689.1"/>
    </source>
</evidence>
<proteinExistence type="predicted"/>
<organism evidence="2 3">
    <name type="scientific">Orbilia javanica</name>
    <dbReference type="NCBI Taxonomy" id="47235"/>
    <lineage>
        <taxon>Eukaryota</taxon>
        <taxon>Fungi</taxon>
        <taxon>Dikarya</taxon>
        <taxon>Ascomycota</taxon>
        <taxon>Pezizomycotina</taxon>
        <taxon>Orbiliomycetes</taxon>
        <taxon>Orbiliales</taxon>
        <taxon>Orbiliaceae</taxon>
        <taxon>Orbilia</taxon>
    </lineage>
</organism>
<dbReference type="Proteomes" id="UP001313282">
    <property type="component" value="Unassembled WGS sequence"/>
</dbReference>
<evidence type="ECO:0000313" key="3">
    <source>
        <dbReference type="Proteomes" id="UP001313282"/>
    </source>
</evidence>
<feature type="region of interest" description="Disordered" evidence="1">
    <location>
        <begin position="46"/>
        <end position="69"/>
    </location>
</feature>
<evidence type="ECO:0000256" key="1">
    <source>
        <dbReference type="SAM" id="MobiDB-lite"/>
    </source>
</evidence>
<sequence>MDDARRKKSRWGRWITKEEEEEEGKKKKALFPSAVFRPELLLSKQCAEEKQSSGRDEKEEVQKSAAASHFGQAAAFEKVRLELRTKCYPSPQPRQVPATHGRHYMHQPHL</sequence>
<keyword evidence="3" id="KW-1185">Reference proteome</keyword>